<keyword evidence="7" id="KW-0408">Iron</keyword>
<comment type="cofactor">
    <cofactor evidence="1">
        <name>FAD</name>
        <dbReference type="ChEBI" id="CHEBI:57692"/>
    </cofactor>
</comment>
<dbReference type="Pfam" id="PF12831">
    <property type="entry name" value="FAD_oxidored"/>
    <property type="match status" value="1"/>
</dbReference>
<gene>
    <name evidence="10" type="ORF">COX18_05750</name>
</gene>
<evidence type="ECO:0000313" key="10">
    <source>
        <dbReference type="EMBL" id="PIP40749.1"/>
    </source>
</evidence>
<dbReference type="InterPro" id="IPR003813">
    <property type="entry name" value="MvhD/FlpD"/>
</dbReference>
<keyword evidence="6" id="KW-0560">Oxidoreductase</keyword>
<name>A0A2H0A5M8_9BACT</name>
<evidence type="ECO:0000256" key="6">
    <source>
        <dbReference type="ARBA" id="ARBA00023002"/>
    </source>
</evidence>
<dbReference type="InterPro" id="IPR036188">
    <property type="entry name" value="FAD/NAD-bd_sf"/>
</dbReference>
<evidence type="ECO:0000313" key="11">
    <source>
        <dbReference type="Proteomes" id="UP000231067"/>
    </source>
</evidence>
<dbReference type="PROSITE" id="PS51379">
    <property type="entry name" value="4FE4S_FER_2"/>
    <property type="match status" value="2"/>
</dbReference>
<sequence>MDKKLGVYICSGCGIGDSLDIEKLTKIATKTYKVPVCQTHACLCSRDGVNIINKDCEAEGVNTIVIAACSLRANQGVFAFGNDRIVERVNLREHVIWSQPAKNEDTQMMAEDYLRMGIVKAQKAQLLDPYKPAEEISRIVMVVGGGITGITAALNAAKAGVEVVLVEKQDNLGGFSSKLHKHFPINPPYQDLQTPPHEAMIKEIKANSRIKVYTDAKIEKITGAPGLFVVSLKQKSEIVQFRVGAIVLAAGFVPYDATKLTHLGFGVSKNVITNVQMEELAKNGKILRPSDGKQAKNIAFIQCAGSRDKDHLPYCSSHCCMSSLKQALYIRQQDTNAAAYIFYKDMRTMGQHEDFYVRAQEDEGIFLTKGEVVSVQPVAGDKLIITVEDTLLGKSIQVEADMVVLATGMMPATGIKIEVEETITCNPEQCKPEDIAVPSDVIIPSDILNLEYRQGTEIPQLKYGFPDSHFICFPYETRRTGIYAAGCVRHPMDIGACIDDATGAALKAIQCIELTSQGKAVHPRVGDMSYPDFFMQRCTQCKRCTDECPFGAINEDEKFNPLPNPTRCRRCGTCMGACPERIISFKDYSIDIISSMMKAIEVPEEDEEKPRVLVFMCENDAVPALDMAGAKRLKLSPYIRVIPVRCLGSVHLVWITDALSKGIDGIILIGCKHGDDYQCHFVKGSELASIRLSKVKETLDRLRLESERVKMVELSINEYSLLPGIFSEFMETMEKVGPNPFKGF</sequence>
<evidence type="ECO:0000256" key="1">
    <source>
        <dbReference type="ARBA" id="ARBA00001974"/>
    </source>
</evidence>
<dbReference type="InterPro" id="IPR017896">
    <property type="entry name" value="4Fe4S_Fe-S-bd"/>
</dbReference>
<keyword evidence="5" id="KW-0285">Flavoprotein</keyword>
<dbReference type="SUPFAM" id="SSF54862">
    <property type="entry name" value="4Fe-4S ferredoxins"/>
    <property type="match status" value="1"/>
</dbReference>
<dbReference type="EMBL" id="PCSH01000101">
    <property type="protein sequence ID" value="PIP40749.1"/>
    <property type="molecule type" value="Genomic_DNA"/>
</dbReference>
<evidence type="ECO:0000256" key="5">
    <source>
        <dbReference type="ARBA" id="ARBA00022827"/>
    </source>
</evidence>
<keyword evidence="4" id="KW-0479">Metal-binding</keyword>
<evidence type="ECO:0000256" key="3">
    <source>
        <dbReference type="ARBA" id="ARBA00022485"/>
    </source>
</evidence>
<dbReference type="GO" id="GO:0046872">
    <property type="term" value="F:metal ion binding"/>
    <property type="evidence" value="ECO:0007669"/>
    <property type="project" value="UniProtKB-KW"/>
</dbReference>
<dbReference type="InterPro" id="IPR039650">
    <property type="entry name" value="HdrA-like"/>
</dbReference>
<dbReference type="Proteomes" id="UP000231067">
    <property type="component" value="Unassembled WGS sequence"/>
</dbReference>
<dbReference type="PRINTS" id="PR00368">
    <property type="entry name" value="FADPNR"/>
</dbReference>
<dbReference type="PROSITE" id="PS00198">
    <property type="entry name" value="4FE4S_FER_1"/>
    <property type="match status" value="2"/>
</dbReference>
<feature type="domain" description="4Fe-4S ferredoxin-type" evidence="9">
    <location>
        <begin position="529"/>
        <end position="558"/>
    </location>
</feature>
<protein>
    <submittedName>
        <fullName evidence="10">Heterodisulfide reductase subunit A</fullName>
    </submittedName>
</protein>
<dbReference type="AlphaFoldDB" id="A0A2H0A5M8"/>
<dbReference type="GO" id="GO:0051539">
    <property type="term" value="F:4 iron, 4 sulfur cluster binding"/>
    <property type="evidence" value="ECO:0007669"/>
    <property type="project" value="UniProtKB-KW"/>
</dbReference>
<comment type="similarity">
    <text evidence="2">Belongs to the HdrA family.</text>
</comment>
<evidence type="ECO:0000259" key="9">
    <source>
        <dbReference type="PROSITE" id="PS51379"/>
    </source>
</evidence>
<comment type="caution">
    <text evidence="10">The sequence shown here is derived from an EMBL/GenBank/DDBJ whole genome shotgun (WGS) entry which is preliminary data.</text>
</comment>
<evidence type="ECO:0000256" key="8">
    <source>
        <dbReference type="ARBA" id="ARBA00023014"/>
    </source>
</evidence>
<evidence type="ECO:0000256" key="4">
    <source>
        <dbReference type="ARBA" id="ARBA00022723"/>
    </source>
</evidence>
<dbReference type="Gene3D" id="3.30.70.20">
    <property type="match status" value="1"/>
</dbReference>
<evidence type="ECO:0000256" key="2">
    <source>
        <dbReference type="ARBA" id="ARBA00006561"/>
    </source>
</evidence>
<dbReference type="PANTHER" id="PTHR43498">
    <property type="entry name" value="FERREDOXIN:COB-COM HETERODISULFIDE REDUCTASE SUBUNIT A"/>
    <property type="match status" value="1"/>
</dbReference>
<evidence type="ECO:0000256" key="7">
    <source>
        <dbReference type="ARBA" id="ARBA00023004"/>
    </source>
</evidence>
<dbReference type="Pfam" id="PF13187">
    <property type="entry name" value="Fer4_9"/>
    <property type="match status" value="1"/>
</dbReference>
<keyword evidence="5" id="KW-0274">FAD</keyword>
<dbReference type="Pfam" id="PF02662">
    <property type="entry name" value="FlpD"/>
    <property type="match status" value="1"/>
</dbReference>
<dbReference type="Gene3D" id="3.50.50.60">
    <property type="entry name" value="FAD/NAD(P)-binding domain"/>
    <property type="match status" value="1"/>
</dbReference>
<dbReference type="SUPFAM" id="SSF51905">
    <property type="entry name" value="FAD/NAD(P)-binding domain"/>
    <property type="match status" value="1"/>
</dbReference>
<proteinExistence type="inferred from homology"/>
<dbReference type="PANTHER" id="PTHR43498:SF1">
    <property type="entry name" value="COB--COM HETERODISULFIDE REDUCTASE IRON-SULFUR SUBUNIT A"/>
    <property type="match status" value="1"/>
</dbReference>
<feature type="domain" description="4Fe-4S ferredoxin-type" evidence="9">
    <location>
        <begin position="559"/>
        <end position="588"/>
    </location>
</feature>
<reference evidence="10 11" key="1">
    <citation type="submission" date="2017-09" db="EMBL/GenBank/DDBJ databases">
        <title>Depth-based differentiation of microbial function through sediment-hosted aquifers and enrichment of novel symbionts in the deep terrestrial subsurface.</title>
        <authorList>
            <person name="Probst A.J."/>
            <person name="Ladd B."/>
            <person name="Jarett J.K."/>
            <person name="Geller-Mcgrath D.E."/>
            <person name="Sieber C.M."/>
            <person name="Emerson J.B."/>
            <person name="Anantharaman K."/>
            <person name="Thomas B.C."/>
            <person name="Malmstrom R."/>
            <person name="Stieglmeier M."/>
            <person name="Klingl A."/>
            <person name="Woyke T."/>
            <person name="Ryan C.M."/>
            <person name="Banfield J.F."/>
        </authorList>
    </citation>
    <scope>NUCLEOTIDE SEQUENCE [LARGE SCALE GENOMIC DNA]</scope>
    <source>
        <strain evidence="10">CG23_combo_of_CG06-09_8_20_14_all_40_23</strain>
    </source>
</reference>
<keyword evidence="3" id="KW-0004">4Fe-4S</keyword>
<dbReference type="PRINTS" id="PR00411">
    <property type="entry name" value="PNDRDTASEI"/>
</dbReference>
<dbReference type="GO" id="GO:0016491">
    <property type="term" value="F:oxidoreductase activity"/>
    <property type="evidence" value="ECO:0007669"/>
    <property type="project" value="UniProtKB-KW"/>
</dbReference>
<keyword evidence="8" id="KW-0411">Iron-sulfur</keyword>
<dbReference type="InterPro" id="IPR017900">
    <property type="entry name" value="4Fe4S_Fe_S_CS"/>
</dbReference>
<accession>A0A2H0A5M8</accession>
<organism evidence="10 11">
    <name type="scientific">Candidatus Desantisbacteria bacterium CG23_combo_of_CG06-09_8_20_14_all_40_23</name>
    <dbReference type="NCBI Taxonomy" id="1974550"/>
    <lineage>
        <taxon>Bacteria</taxon>
        <taxon>Candidatus Desantisiibacteriota</taxon>
    </lineage>
</organism>